<dbReference type="OrthoDB" id="9781005at2"/>
<dbReference type="PATRIC" id="fig|411473.3.peg.120"/>
<dbReference type="SUPFAM" id="SSF53098">
    <property type="entry name" value="Ribonuclease H-like"/>
    <property type="match status" value="1"/>
</dbReference>
<proteinExistence type="predicted"/>
<evidence type="ECO:0000313" key="3">
    <source>
        <dbReference type="Proteomes" id="UP000016662"/>
    </source>
</evidence>
<dbReference type="AlphaFoldDB" id="U2KFZ5"/>
<dbReference type="RefSeq" id="WP_021680935.1">
    <property type="nucleotide sequence ID" value="NZ_KI260318.1"/>
</dbReference>
<evidence type="ECO:0000313" key="2">
    <source>
        <dbReference type="EMBL" id="ERJ97461.1"/>
    </source>
</evidence>
<dbReference type="Pfam" id="PF00665">
    <property type="entry name" value="rve"/>
    <property type="match status" value="1"/>
</dbReference>
<dbReference type="HOGENOM" id="CLU_027402_15_2_9"/>
<name>U2KFZ5_9FIRM</name>
<dbReference type="GO" id="GO:0015074">
    <property type="term" value="P:DNA integration"/>
    <property type="evidence" value="ECO:0007669"/>
    <property type="project" value="InterPro"/>
</dbReference>
<dbReference type="SUPFAM" id="SSF46689">
    <property type="entry name" value="Homeodomain-like"/>
    <property type="match status" value="1"/>
</dbReference>
<dbReference type="GO" id="GO:0003676">
    <property type="term" value="F:nucleic acid binding"/>
    <property type="evidence" value="ECO:0007669"/>
    <property type="project" value="InterPro"/>
</dbReference>
<keyword evidence="3" id="KW-1185">Reference proteome</keyword>
<organism evidence="2 3">
    <name type="scientific">Ruminococcus callidus ATCC 27760</name>
    <dbReference type="NCBI Taxonomy" id="411473"/>
    <lineage>
        <taxon>Bacteria</taxon>
        <taxon>Bacillati</taxon>
        <taxon>Bacillota</taxon>
        <taxon>Clostridia</taxon>
        <taxon>Eubacteriales</taxon>
        <taxon>Oscillospiraceae</taxon>
        <taxon>Ruminococcus</taxon>
    </lineage>
</organism>
<evidence type="ECO:0000259" key="1">
    <source>
        <dbReference type="PROSITE" id="PS50994"/>
    </source>
</evidence>
<dbReference type="PROSITE" id="PS50994">
    <property type="entry name" value="INTEGRASE"/>
    <property type="match status" value="1"/>
</dbReference>
<dbReference type="InterPro" id="IPR012337">
    <property type="entry name" value="RNaseH-like_sf"/>
</dbReference>
<dbReference type="InterPro" id="IPR001584">
    <property type="entry name" value="Integrase_cat-core"/>
</dbReference>
<accession>U2KFZ5</accession>
<dbReference type="EMBL" id="AWVF01000021">
    <property type="protein sequence ID" value="ERJ97461.1"/>
    <property type="molecule type" value="Genomic_DNA"/>
</dbReference>
<reference evidence="2 3" key="1">
    <citation type="submission" date="2013-07" db="EMBL/GenBank/DDBJ databases">
        <authorList>
            <person name="Weinstock G."/>
            <person name="Sodergren E."/>
            <person name="Wylie T."/>
            <person name="Fulton L."/>
            <person name="Fulton R."/>
            <person name="Fronick C."/>
            <person name="O'Laughlin M."/>
            <person name="Godfrey J."/>
            <person name="Miner T."/>
            <person name="Herter B."/>
            <person name="Appelbaum E."/>
            <person name="Cordes M."/>
            <person name="Lek S."/>
            <person name="Wollam A."/>
            <person name="Pepin K.H."/>
            <person name="Palsikar V.B."/>
            <person name="Mitreva M."/>
            <person name="Wilson R.K."/>
        </authorList>
    </citation>
    <scope>NUCLEOTIDE SEQUENCE [LARGE SCALE GENOMIC DNA]</scope>
    <source>
        <strain evidence="2 3">ATCC 27760</strain>
    </source>
</reference>
<gene>
    <name evidence="2" type="ORF">RUMCAL_00146</name>
</gene>
<dbReference type="PANTHER" id="PTHR35004:SF7">
    <property type="entry name" value="INTEGRASE PROTEIN"/>
    <property type="match status" value="1"/>
</dbReference>
<dbReference type="Proteomes" id="UP000016662">
    <property type="component" value="Unassembled WGS sequence"/>
</dbReference>
<protein>
    <submittedName>
        <fullName evidence="2">Integrase core domain protein</fullName>
    </submittedName>
</protein>
<dbReference type="InterPro" id="IPR009057">
    <property type="entry name" value="Homeodomain-like_sf"/>
</dbReference>
<comment type="caution">
    <text evidence="2">The sequence shown here is derived from an EMBL/GenBank/DDBJ whole genome shotgun (WGS) entry which is preliminary data.</text>
</comment>
<dbReference type="InterPro" id="IPR036397">
    <property type="entry name" value="RNaseH_sf"/>
</dbReference>
<feature type="domain" description="Integrase catalytic" evidence="1">
    <location>
        <begin position="133"/>
        <end position="309"/>
    </location>
</feature>
<sequence length="311" mass="36865">MNIIAQEAKKRQAVVKLANRKGKSYASRKYGVSLSSVKRWCKRYDGTWQSLAEKSHRPHSHPKRHTASEEQLILKCFQEKFLRYGWDGVYDEAIKKGYTRSFSGMVYAAKRMGLGGRATDKKPPRKHDRRYPELLVPGKKVQIDVKEVPYHCLRGALKRDGKHLYQWTAIDECTRIRFIYGFEEHTPENTVKFFKMLQKVFPFKIQTIQTDNGTEFTYKYISDTEECPFDKALKEAGIEHKLIPPRTPWHNGKVERSHRNDQRYFYDWEHFRSLEEFNDKLHKHLLWSNRKSMRTLGRKSPVQLLKEKLKA</sequence>
<dbReference type="Gene3D" id="3.30.420.10">
    <property type="entry name" value="Ribonuclease H-like superfamily/Ribonuclease H"/>
    <property type="match status" value="1"/>
</dbReference>
<dbReference type="PANTHER" id="PTHR35004">
    <property type="entry name" value="TRANSPOSASE RV3428C-RELATED"/>
    <property type="match status" value="1"/>
</dbReference>
<dbReference type="eggNOG" id="COG2801">
    <property type="taxonomic scope" value="Bacteria"/>
</dbReference>